<name>A0A0M0JB32_9EUKA</name>
<feature type="binding site" evidence="5">
    <location>
        <position position="224"/>
    </location>
    <ligand>
        <name>S-adenosyl-L-methionine</name>
        <dbReference type="ChEBI" id="CHEBI:59789"/>
    </ligand>
</feature>
<dbReference type="InterPro" id="IPR001678">
    <property type="entry name" value="MeTrfase_RsmB-F_NOP2_dom"/>
</dbReference>
<feature type="domain" description="SAM-dependent MTase RsmB/NOP-type" evidence="7">
    <location>
        <begin position="92"/>
        <end position="363"/>
    </location>
</feature>
<evidence type="ECO:0000256" key="1">
    <source>
        <dbReference type="ARBA" id="ARBA00022603"/>
    </source>
</evidence>
<dbReference type="EMBL" id="JWZX01003166">
    <property type="protein sequence ID" value="KOO23695.1"/>
    <property type="molecule type" value="Genomic_DNA"/>
</dbReference>
<dbReference type="PROSITE" id="PS00018">
    <property type="entry name" value="EF_HAND_1"/>
    <property type="match status" value="1"/>
</dbReference>
<proteinExistence type="inferred from homology"/>
<comment type="similarity">
    <text evidence="5">Belongs to the class I-like SAM-binding methyltransferase superfamily. RsmB/NOP family.</text>
</comment>
<dbReference type="PROSITE" id="PS50222">
    <property type="entry name" value="EF_HAND_2"/>
    <property type="match status" value="1"/>
</dbReference>
<keyword evidence="3 5" id="KW-0949">S-adenosyl-L-methionine</keyword>
<feature type="binding site" evidence="5">
    <location>
        <position position="271"/>
    </location>
    <ligand>
        <name>S-adenosyl-L-methionine</name>
        <dbReference type="ChEBI" id="CHEBI:59789"/>
    </ligand>
</feature>
<dbReference type="InterPro" id="IPR002048">
    <property type="entry name" value="EF_hand_dom"/>
</dbReference>
<evidence type="ECO:0000256" key="5">
    <source>
        <dbReference type="PROSITE-ProRule" id="PRU01023"/>
    </source>
</evidence>
<organism evidence="8 9">
    <name type="scientific">Chrysochromulina tobinii</name>
    <dbReference type="NCBI Taxonomy" id="1460289"/>
    <lineage>
        <taxon>Eukaryota</taxon>
        <taxon>Haptista</taxon>
        <taxon>Haptophyta</taxon>
        <taxon>Prymnesiophyceae</taxon>
        <taxon>Prymnesiales</taxon>
        <taxon>Chrysochromulinaceae</taxon>
        <taxon>Chrysochromulina</taxon>
    </lineage>
</organism>
<dbReference type="InterPro" id="IPR049560">
    <property type="entry name" value="MeTrfase_RsmB-F_NOP2_cat"/>
</dbReference>
<dbReference type="InterPro" id="IPR018247">
    <property type="entry name" value="EF_Hand_1_Ca_BS"/>
</dbReference>
<reference evidence="9" key="1">
    <citation type="journal article" date="2015" name="PLoS Genet.">
        <title>Genome Sequence and Transcriptome Analyses of Chrysochromulina tobin: Metabolic Tools for Enhanced Algal Fitness in the Prominent Order Prymnesiales (Haptophyceae).</title>
        <authorList>
            <person name="Hovde B.T."/>
            <person name="Deodato C.R."/>
            <person name="Hunsperger H.M."/>
            <person name="Ryken S.A."/>
            <person name="Yost W."/>
            <person name="Jha R.K."/>
            <person name="Patterson J."/>
            <person name="Monnat R.J. Jr."/>
            <person name="Barlow S.B."/>
            <person name="Starkenburg S.R."/>
            <person name="Cattolico R.A."/>
        </authorList>
    </citation>
    <scope>NUCLEOTIDE SEQUENCE</scope>
    <source>
        <strain evidence="9">CCMP291</strain>
    </source>
</reference>
<dbReference type="GO" id="GO:0003723">
    <property type="term" value="F:RNA binding"/>
    <property type="evidence" value="ECO:0007669"/>
    <property type="project" value="UniProtKB-UniRule"/>
</dbReference>
<protein>
    <submittedName>
        <fullName evidence="8">Methyltransferase nsun5-like protein</fullName>
    </submittedName>
</protein>
<keyword evidence="9" id="KW-1185">Reference proteome</keyword>
<dbReference type="Proteomes" id="UP000037460">
    <property type="component" value="Unassembled WGS sequence"/>
</dbReference>
<dbReference type="SUPFAM" id="SSF53335">
    <property type="entry name" value="S-adenosyl-L-methionine-dependent methyltransferases"/>
    <property type="match status" value="1"/>
</dbReference>
<dbReference type="InterPro" id="IPR049561">
    <property type="entry name" value="NSUN5_7_fdxn-like"/>
</dbReference>
<keyword evidence="2 5" id="KW-0808">Transferase</keyword>
<dbReference type="PROSITE" id="PS51686">
    <property type="entry name" value="SAM_MT_RSMB_NOP"/>
    <property type="match status" value="1"/>
</dbReference>
<dbReference type="Gene3D" id="3.30.70.1170">
    <property type="entry name" value="Sun protein, domain 3"/>
    <property type="match status" value="1"/>
</dbReference>
<dbReference type="InterPro" id="IPR023267">
    <property type="entry name" value="RCMT"/>
</dbReference>
<gene>
    <name evidence="8" type="ORF">Ctob_009054</name>
</gene>
<accession>A0A0M0JB32</accession>
<evidence type="ECO:0000256" key="2">
    <source>
        <dbReference type="ARBA" id="ARBA00022679"/>
    </source>
</evidence>
<dbReference type="PANTHER" id="PTHR22807:SF4">
    <property type="entry name" value="28S RRNA (CYTOSINE-C(5))-METHYLTRANSFERASE"/>
    <property type="match status" value="1"/>
</dbReference>
<dbReference type="Pfam" id="PF21148">
    <property type="entry name" value="NSUN5_fdxn-like"/>
    <property type="match status" value="1"/>
</dbReference>
<dbReference type="Pfam" id="PF01189">
    <property type="entry name" value="Methyltr_RsmB-F"/>
    <property type="match status" value="1"/>
</dbReference>
<keyword evidence="1 5" id="KW-0489">Methyltransferase</keyword>
<dbReference type="GO" id="GO:0070475">
    <property type="term" value="P:rRNA base methylation"/>
    <property type="evidence" value="ECO:0007669"/>
    <property type="project" value="TreeGrafter"/>
</dbReference>
<feature type="binding site" evidence="5">
    <location>
        <begin position="200"/>
        <end position="206"/>
    </location>
    <ligand>
        <name>S-adenosyl-L-methionine</name>
        <dbReference type="ChEBI" id="CHEBI:59789"/>
    </ligand>
</feature>
<evidence type="ECO:0000259" key="7">
    <source>
        <dbReference type="PROSITE" id="PS51686"/>
    </source>
</evidence>
<dbReference type="CDD" id="cd02440">
    <property type="entry name" value="AdoMet_MTases"/>
    <property type="match status" value="1"/>
</dbReference>
<evidence type="ECO:0000256" key="3">
    <source>
        <dbReference type="ARBA" id="ARBA00022691"/>
    </source>
</evidence>
<evidence type="ECO:0000313" key="9">
    <source>
        <dbReference type="Proteomes" id="UP000037460"/>
    </source>
</evidence>
<evidence type="ECO:0000259" key="6">
    <source>
        <dbReference type="PROSITE" id="PS50222"/>
    </source>
</evidence>
<feature type="domain" description="EF-hand" evidence="6">
    <location>
        <begin position="65"/>
        <end position="100"/>
    </location>
</feature>
<dbReference type="Gene3D" id="1.10.238.10">
    <property type="entry name" value="EF-hand"/>
    <property type="match status" value="1"/>
</dbReference>
<dbReference type="GO" id="GO:0005509">
    <property type="term" value="F:calcium ion binding"/>
    <property type="evidence" value="ECO:0007669"/>
    <property type="project" value="InterPro"/>
</dbReference>
<dbReference type="OrthoDB" id="435282at2759"/>
<dbReference type="PANTHER" id="PTHR22807">
    <property type="entry name" value="NOP2 YEAST -RELATED NOL1/NOP2/FMU SUN DOMAIN-CONTAINING"/>
    <property type="match status" value="1"/>
</dbReference>
<evidence type="ECO:0000313" key="8">
    <source>
        <dbReference type="EMBL" id="KOO23695.1"/>
    </source>
</evidence>
<feature type="active site" description="Nucleophile" evidence="5">
    <location>
        <position position="332"/>
    </location>
</feature>
<dbReference type="PRINTS" id="PR02008">
    <property type="entry name" value="RCMTFAMILY"/>
</dbReference>
<dbReference type="GO" id="GO:0008173">
    <property type="term" value="F:RNA methyltransferase activity"/>
    <property type="evidence" value="ECO:0007669"/>
    <property type="project" value="InterPro"/>
</dbReference>
<dbReference type="GO" id="GO:0005730">
    <property type="term" value="C:nucleolus"/>
    <property type="evidence" value="ECO:0007669"/>
    <property type="project" value="TreeGrafter"/>
</dbReference>
<dbReference type="AlphaFoldDB" id="A0A0M0JB32"/>
<feature type="binding site" evidence="5">
    <location>
        <position position="251"/>
    </location>
    <ligand>
        <name>S-adenosyl-L-methionine</name>
        <dbReference type="ChEBI" id="CHEBI:59789"/>
    </ligand>
</feature>
<comment type="caution">
    <text evidence="8">The sequence shown here is derived from an EMBL/GenBank/DDBJ whole genome shotgun (WGS) entry which is preliminary data.</text>
</comment>
<sequence length="363" mass="38458">MFPRLVRSALRPTLKRGLLRELFTAPPPPTATALAKALASADADTLNTVLESLPPDAKKRAGLQWAMAELEGEFTKADKNADGKLSYKEFRAWAEEAARLPRYVRVNTLKMTLDAAVAVLCAEGWTHVPVPTEGIPSAPPEPPLFWVDPHVPSLLVMPPETELHEHALVQSSALILQDKASCLAPAALAPRPGELILDCCAAPGNKTTQLAALSAPNGLVIACERDARRAGVLRARAAQAAGSAIRVMQIDFLSIDVKESPYCDVTAVQLDPTCSGSGMVERAGFQLAPEGGAAAVDGGQAERLAALGAMQLELVLHALSFPKARVVVYSTCSVHPVEDELVVRAALRAPAIGESSRPIACRV</sequence>
<keyword evidence="4 5" id="KW-0694">RNA-binding</keyword>
<evidence type="ECO:0000256" key="4">
    <source>
        <dbReference type="ARBA" id="ARBA00022884"/>
    </source>
</evidence>
<dbReference type="Gene3D" id="3.40.50.150">
    <property type="entry name" value="Vaccinia Virus protein VP39"/>
    <property type="match status" value="1"/>
</dbReference>
<dbReference type="InterPro" id="IPR029063">
    <property type="entry name" value="SAM-dependent_MTases_sf"/>
</dbReference>